<gene>
    <name evidence="1" type="ORF">AWN73_15985</name>
</gene>
<dbReference type="InterPro" id="IPR045633">
    <property type="entry name" value="DUF6414"/>
</dbReference>
<protein>
    <submittedName>
        <fullName evidence="1">Uncharacterized protein</fullName>
    </submittedName>
</protein>
<dbReference type="Pfam" id="PF19952">
    <property type="entry name" value="DUF6414"/>
    <property type="match status" value="1"/>
</dbReference>
<dbReference type="EMBL" id="LRDH01000119">
    <property type="protein sequence ID" value="PPV13516.1"/>
    <property type="molecule type" value="Genomic_DNA"/>
</dbReference>
<sequence>MSNPFDILVYLDENLVKNLSSLVLTGYIETITLTQAFDKTLQAGMKEGDRLENSSQGSISKSEREGFKDENKLDACNNFEHHHLDKDIDARQCIREERKIQTTYTTFVLNGSLMDHLNQKKELLHKDVTDIENDNIFTGDLIEVEGTITNSSILCYIDCLINLIDIFGADYLNTLLKGKETKMNFTMFQKMLTHLNSLLTCNNTQDLIMKVGNGKAILTINKDNFMNSQCNVFDKINCHCKVIGKVIKTCTQEEDSISLLRKTGQENFYEKFFEKAKPLLDCLEENDFFVPECPDLRVNECAIQLMPINIYM</sequence>
<dbReference type="AlphaFoldDB" id="A0A2S7F8R1"/>
<evidence type="ECO:0000313" key="1">
    <source>
        <dbReference type="EMBL" id="PPV13516.1"/>
    </source>
</evidence>
<comment type="caution">
    <text evidence="1">The sequence shown here is derived from an EMBL/GenBank/DDBJ whole genome shotgun (WGS) entry which is preliminary data.</text>
</comment>
<organism evidence="1 2">
    <name type="scientific">Clostridium butyricum</name>
    <dbReference type="NCBI Taxonomy" id="1492"/>
    <lineage>
        <taxon>Bacteria</taxon>
        <taxon>Bacillati</taxon>
        <taxon>Bacillota</taxon>
        <taxon>Clostridia</taxon>
        <taxon>Eubacteriales</taxon>
        <taxon>Clostridiaceae</taxon>
        <taxon>Clostridium</taxon>
    </lineage>
</organism>
<evidence type="ECO:0000313" key="2">
    <source>
        <dbReference type="Proteomes" id="UP000238081"/>
    </source>
</evidence>
<dbReference type="Proteomes" id="UP000238081">
    <property type="component" value="Unassembled WGS sequence"/>
</dbReference>
<accession>A0A2S7F8R1</accession>
<name>A0A2S7F8R1_CLOBU</name>
<reference evidence="1 2" key="1">
    <citation type="submission" date="2016-01" db="EMBL/GenBank/DDBJ databases">
        <title>Characterization of the Clostridium difficile lineages that are prevalent in Hong Kong and China.</title>
        <authorList>
            <person name="Kwok J.S.-L."/>
            <person name="Lam W.-Y."/>
            <person name="Ip M."/>
            <person name="Chan T.-F."/>
            <person name="Hawkey P.M."/>
            <person name="Tsui S.K.-W."/>
        </authorList>
    </citation>
    <scope>NUCLEOTIDE SEQUENCE [LARGE SCALE GENOMIC DNA]</scope>
    <source>
        <strain evidence="1 2">300064</strain>
    </source>
</reference>
<proteinExistence type="predicted"/>
<dbReference type="RefSeq" id="WP_027636300.1">
    <property type="nucleotide sequence ID" value="NZ_CAVLFF010000001.1"/>
</dbReference>